<evidence type="ECO:0000313" key="2">
    <source>
        <dbReference type="Proteomes" id="UP000092713"/>
    </source>
</evidence>
<accession>A0A1A7BZ09</accession>
<sequence>MRLNAQSNMDVIGARVAELGNRLAITTAVALTHTAKDVQAAIRAEMAQVFDRPQPYTLSSTFLKGATKNKLEARVWLKDNPSGKGTPADRYLQPQIDGGVRGQKGMERLLQARGLLKAGHVAMPAAGAVLDENGNVKRSQIIQILSQLKLQRGSGYESRKSDSAASRRTVKRQGVTYFAIRESSTGLKPGIYLKRIFAQGSAVRPVFIFVAKAAYAPRLKFFEVGGDTARARFPVHFNAQADKTIAFLQLSP</sequence>
<keyword evidence="2" id="KW-1185">Reference proteome</keyword>
<evidence type="ECO:0000313" key="1">
    <source>
        <dbReference type="EMBL" id="OBV37710.1"/>
    </source>
</evidence>
<dbReference type="RefSeq" id="WP_150127922.1">
    <property type="nucleotide sequence ID" value="NZ_LOCQ01000060.1"/>
</dbReference>
<reference evidence="1 2" key="1">
    <citation type="submission" date="2016-04" db="EMBL/GenBank/DDBJ databases">
        <title>Draft genome sequence of Janthinobacterium psychrotolerans sp. nov., isolated from freshwater sediments in Denmark.</title>
        <authorList>
            <person name="Gong X."/>
            <person name="Skrivergaard S."/>
            <person name="Korsgaard B.S."/>
            <person name="Schreiber L."/>
            <person name="Marshall I.P."/>
            <person name="Finster K."/>
            <person name="Schramm A."/>
        </authorList>
    </citation>
    <scope>NUCLEOTIDE SEQUENCE [LARGE SCALE GENOMIC DNA]</scope>
    <source>
        <strain evidence="1 2">S3-2</strain>
    </source>
</reference>
<organism evidence="1 2">
    <name type="scientific">Janthinobacterium psychrotolerans</name>
    <dbReference type="NCBI Taxonomy" id="1747903"/>
    <lineage>
        <taxon>Bacteria</taxon>
        <taxon>Pseudomonadati</taxon>
        <taxon>Pseudomonadota</taxon>
        <taxon>Betaproteobacteria</taxon>
        <taxon>Burkholderiales</taxon>
        <taxon>Oxalobacteraceae</taxon>
        <taxon>Janthinobacterium</taxon>
    </lineage>
</organism>
<dbReference type="EMBL" id="LOCQ01000060">
    <property type="protein sequence ID" value="OBV37710.1"/>
    <property type="molecule type" value="Genomic_DNA"/>
</dbReference>
<dbReference type="STRING" id="1747903.ASR47_1003374"/>
<comment type="caution">
    <text evidence="1">The sequence shown here is derived from an EMBL/GenBank/DDBJ whole genome shotgun (WGS) entry which is preliminary data.</text>
</comment>
<dbReference type="OrthoDB" id="6871774at2"/>
<gene>
    <name evidence="1" type="ORF">ASR47_1003374</name>
</gene>
<name>A0A1A7BZ09_9BURK</name>
<dbReference type="Proteomes" id="UP000092713">
    <property type="component" value="Unassembled WGS sequence"/>
</dbReference>
<proteinExistence type="predicted"/>
<dbReference type="AlphaFoldDB" id="A0A1A7BZ09"/>
<protein>
    <submittedName>
        <fullName evidence="1">Uncharacterized protein</fullName>
    </submittedName>
</protein>